<dbReference type="InterPro" id="IPR020726">
    <property type="entry name" value="Bcl2_BH2_motif_CS"/>
</dbReference>
<evidence type="ECO:0008006" key="17">
    <source>
        <dbReference type="Google" id="ProtNLM"/>
    </source>
</evidence>
<protein>
    <recommendedName>
        <fullName evidence="17">TonB-dependent receptor</fullName>
    </recommendedName>
</protein>
<dbReference type="Pfam" id="PF07715">
    <property type="entry name" value="Plug"/>
    <property type="match status" value="1"/>
</dbReference>
<comment type="subcellular location">
    <subcellularLocation>
        <location evidence="1 9">Cell outer membrane</location>
        <topology evidence="1 9">Multi-pass membrane protein</topology>
    </subcellularLocation>
</comment>
<comment type="similarity">
    <text evidence="9 10">Belongs to the TonB-dependent receptor family.</text>
</comment>
<evidence type="ECO:0000256" key="8">
    <source>
        <dbReference type="ARBA" id="ARBA00023237"/>
    </source>
</evidence>
<accession>A0A2W5P3L9</accession>
<dbReference type="InterPro" id="IPR000531">
    <property type="entry name" value="Beta-barrel_TonB"/>
</dbReference>
<dbReference type="SUPFAM" id="SSF56935">
    <property type="entry name" value="Porins"/>
    <property type="match status" value="1"/>
</dbReference>
<keyword evidence="8 9" id="KW-0998">Cell outer membrane</keyword>
<dbReference type="PROSITE" id="PS52016">
    <property type="entry name" value="TONB_DEPENDENT_REC_3"/>
    <property type="match status" value="1"/>
</dbReference>
<evidence type="ECO:0000256" key="4">
    <source>
        <dbReference type="ARBA" id="ARBA00022452"/>
    </source>
</evidence>
<dbReference type="Proteomes" id="UP000249229">
    <property type="component" value="Unassembled WGS sequence"/>
</dbReference>
<evidence type="ECO:0000256" key="1">
    <source>
        <dbReference type="ARBA" id="ARBA00004571"/>
    </source>
</evidence>
<evidence type="ECO:0000256" key="12">
    <source>
        <dbReference type="SAM" id="SignalP"/>
    </source>
</evidence>
<dbReference type="InterPro" id="IPR012910">
    <property type="entry name" value="Plug_dom"/>
</dbReference>
<evidence type="ECO:0000256" key="5">
    <source>
        <dbReference type="ARBA" id="ARBA00022692"/>
    </source>
</evidence>
<evidence type="ECO:0000259" key="13">
    <source>
        <dbReference type="Pfam" id="PF00593"/>
    </source>
</evidence>
<evidence type="ECO:0000256" key="7">
    <source>
        <dbReference type="ARBA" id="ARBA00023136"/>
    </source>
</evidence>
<evidence type="ECO:0000313" key="15">
    <source>
        <dbReference type="EMBL" id="PZQ60402.1"/>
    </source>
</evidence>
<keyword evidence="5 9" id="KW-0812">Transmembrane</keyword>
<keyword evidence="3 9" id="KW-0813">Transport</keyword>
<keyword evidence="7 9" id="KW-0472">Membrane</keyword>
<dbReference type="InterPro" id="IPR037066">
    <property type="entry name" value="Plug_dom_sf"/>
</dbReference>
<keyword evidence="4 9" id="KW-1134">Transmembrane beta strand</keyword>
<proteinExistence type="inferred from homology"/>
<evidence type="ECO:0000256" key="10">
    <source>
        <dbReference type="RuleBase" id="RU003357"/>
    </source>
</evidence>
<reference evidence="15 16" key="1">
    <citation type="submission" date="2017-08" db="EMBL/GenBank/DDBJ databases">
        <title>Infants hospitalized years apart are colonized by the same room-sourced microbial strains.</title>
        <authorList>
            <person name="Brooks B."/>
            <person name="Olm M.R."/>
            <person name="Firek B.A."/>
            <person name="Baker R."/>
            <person name="Thomas B.C."/>
            <person name="Morowitz M.J."/>
            <person name="Banfield J.F."/>
        </authorList>
    </citation>
    <scope>NUCLEOTIDE SEQUENCE [LARGE SCALE GENOMIC DNA]</scope>
    <source>
        <strain evidence="15">S2_005_001_R1_22</strain>
    </source>
</reference>
<feature type="region of interest" description="Disordered" evidence="11">
    <location>
        <begin position="23"/>
        <end position="54"/>
    </location>
</feature>
<comment type="similarity">
    <text evidence="2">Belongs to the Bcl-2 family.</text>
</comment>
<feature type="signal peptide" evidence="12">
    <location>
        <begin position="1"/>
        <end position="22"/>
    </location>
</feature>
<dbReference type="CDD" id="cd01347">
    <property type="entry name" value="ligand_gated_channel"/>
    <property type="match status" value="1"/>
</dbReference>
<dbReference type="PANTHER" id="PTHR47234:SF3">
    <property type="entry name" value="SECRETIN_TONB SHORT N-TERMINAL DOMAIN-CONTAINING PROTEIN"/>
    <property type="match status" value="1"/>
</dbReference>
<feature type="domain" description="TonB-dependent receptor plug" evidence="14">
    <location>
        <begin position="68"/>
        <end position="188"/>
    </location>
</feature>
<evidence type="ECO:0000256" key="3">
    <source>
        <dbReference type="ARBA" id="ARBA00022448"/>
    </source>
</evidence>
<dbReference type="AlphaFoldDB" id="A0A2W5P3L9"/>
<evidence type="ECO:0000256" key="9">
    <source>
        <dbReference type="PROSITE-ProRule" id="PRU01360"/>
    </source>
</evidence>
<dbReference type="PROSITE" id="PS01258">
    <property type="entry name" value="BH2"/>
    <property type="match status" value="1"/>
</dbReference>
<name>A0A2W5P3L9_9SPHN</name>
<dbReference type="Gene3D" id="2.170.130.10">
    <property type="entry name" value="TonB-dependent receptor, plug domain"/>
    <property type="match status" value="1"/>
</dbReference>
<keyword evidence="6 10" id="KW-0798">TonB box</keyword>
<gene>
    <name evidence="15" type="ORF">DI544_08265</name>
</gene>
<dbReference type="GO" id="GO:0009279">
    <property type="term" value="C:cell outer membrane"/>
    <property type="evidence" value="ECO:0007669"/>
    <property type="project" value="UniProtKB-SubCell"/>
</dbReference>
<dbReference type="InterPro" id="IPR036942">
    <property type="entry name" value="Beta-barrel_TonB_sf"/>
</dbReference>
<evidence type="ECO:0000256" key="2">
    <source>
        <dbReference type="ARBA" id="ARBA00009458"/>
    </source>
</evidence>
<dbReference type="Gene3D" id="2.40.170.20">
    <property type="entry name" value="TonB-dependent receptor, beta-barrel domain"/>
    <property type="match status" value="1"/>
</dbReference>
<sequence>MRKLLAASLISTILIVPETALAADPTTPPAPPPGAPADASDAQVQKRASPGPDDDIVVVGSQRATTALESAVPVDVVSQDVLQRTGTVNLNQALQRLLPSFNFPQTQNAVKGTYGTRSASLRRLPPDLTLVLVDGKRRNPSSRLFAVDPYRVGQFVDLSAIPQNAIERVEVLRDGASAQYGSDAVAGVVNLILKKRTEGVDANAQIGEFTKGDGFTKSLGVTVATALPGDGFVDLSANGSTRDATDRSGPDWRQRYFPGDPREQTADRDAVGRWGNADTDNLALLANYEVGLSDTLRFYGNANYSITDTRNRVNPTEPKNDGNLRAFNPDGTQPEIRGKLYDMAATAGLRLDGGTAGAFDLGVSVGRNLIRTYLYDSASPSYGLASQRDFYLGRYISSQVVANLDYARDIDLGLSRPANLSAGVTYRKERWRSASPGDVQSWNNGGVAILDGPNAGKAARFGADVQGLTPADLYAVSRNVWGGFAGIDVFPVSGVTIGGAIRYEHYSDFGGTTTGKVNARWDIADWLAVRGGWSTGFHAPGIAALGTQVTASTTIFSFSGQLDESLASRTRQFRPDDPAVAALGARALDPEKSQNLSAGLVLQPLPGASLTIDAYQIRVDGFILLTDGANANGLTGAFVQAVTAAAGLPTVRTVNFFLNGLDTRTRGIDAVARYRFDVATDSDVDLSLAFSTGRTRISNVRTAPAGSGLTYFSRARLADIDKGVPRWKAVAGARGTLGRIDASLNQAVYGPYTYTHPTVGANDQRYDAQWVTDLEAGYQLTDTTRVAVGTQNLFNSYPAQYIRANQVNGINRYGFIHPDGSNGRFLYATLNQRF</sequence>
<comment type="caution">
    <text evidence="15">The sequence shown here is derived from an EMBL/GenBank/DDBJ whole genome shotgun (WGS) entry which is preliminary data.</text>
</comment>
<dbReference type="InterPro" id="IPR039426">
    <property type="entry name" value="TonB-dep_rcpt-like"/>
</dbReference>
<keyword evidence="12" id="KW-0732">Signal</keyword>
<dbReference type="Pfam" id="PF00593">
    <property type="entry name" value="TonB_dep_Rec_b-barrel"/>
    <property type="match status" value="1"/>
</dbReference>
<evidence type="ECO:0000259" key="14">
    <source>
        <dbReference type="Pfam" id="PF07715"/>
    </source>
</evidence>
<feature type="chain" id="PRO_5016157960" description="TonB-dependent receptor" evidence="12">
    <location>
        <begin position="23"/>
        <end position="834"/>
    </location>
</feature>
<organism evidence="15 16">
    <name type="scientific">Sphingomonas taxi</name>
    <dbReference type="NCBI Taxonomy" id="1549858"/>
    <lineage>
        <taxon>Bacteria</taxon>
        <taxon>Pseudomonadati</taxon>
        <taxon>Pseudomonadota</taxon>
        <taxon>Alphaproteobacteria</taxon>
        <taxon>Sphingomonadales</taxon>
        <taxon>Sphingomonadaceae</taxon>
        <taxon>Sphingomonas</taxon>
    </lineage>
</organism>
<dbReference type="PANTHER" id="PTHR47234">
    <property type="match status" value="1"/>
</dbReference>
<feature type="domain" description="TonB-dependent receptor-like beta-barrel" evidence="13">
    <location>
        <begin position="231"/>
        <end position="793"/>
    </location>
</feature>
<evidence type="ECO:0000256" key="11">
    <source>
        <dbReference type="SAM" id="MobiDB-lite"/>
    </source>
</evidence>
<evidence type="ECO:0000256" key="6">
    <source>
        <dbReference type="ARBA" id="ARBA00023077"/>
    </source>
</evidence>
<dbReference type="EMBL" id="QFQI01000005">
    <property type="protein sequence ID" value="PZQ60402.1"/>
    <property type="molecule type" value="Genomic_DNA"/>
</dbReference>
<feature type="compositionally biased region" description="Pro residues" evidence="11">
    <location>
        <begin position="26"/>
        <end position="35"/>
    </location>
</feature>
<evidence type="ECO:0000313" key="16">
    <source>
        <dbReference type="Proteomes" id="UP000249229"/>
    </source>
</evidence>